<dbReference type="EMBL" id="JARRIG010000007">
    <property type="protein sequence ID" value="MFA4805276.1"/>
    <property type="molecule type" value="Genomic_DNA"/>
</dbReference>
<sequence>MLRDLILRKDVKALISTSDLLSTLLPKHNSETEDELKITHTVGDIVHKAVFELTKYKHPPNPGKYGGMAFGKLFAEDIEQAKSVAEIVEKMVELVNKKLTGMGHLSFPSLRGVKVDSTIVLSMPDAIITTPDGKKYVYELKTMAKRGVIMEKAVYQALIQRVAHPEYSGVILHTIYYNTTTGSIKDETFVIKNMSPQLVMKVINLVKRYRGRTFEIRTISRTEEVTIVDAHALLDSLQRRTPRAEQANT</sequence>
<gene>
    <name evidence="1" type="ORF">P8X34_11110</name>
</gene>
<proteinExistence type="predicted"/>
<evidence type="ECO:0000313" key="2">
    <source>
        <dbReference type="Proteomes" id="UP001571980"/>
    </source>
</evidence>
<reference evidence="1 2" key="1">
    <citation type="submission" date="2023-03" db="EMBL/GenBank/DDBJ databases">
        <title>Speciation in Pyrococcus: adaptation to high temperature as a mechanism.</title>
        <authorList>
            <person name="Gu J."/>
        </authorList>
    </citation>
    <scope>NUCLEOTIDE SEQUENCE [LARGE SCALE GENOMIC DNA]</scope>
    <source>
        <strain evidence="1 2">LMOA34</strain>
    </source>
</reference>
<dbReference type="Proteomes" id="UP001571980">
    <property type="component" value="Unassembled WGS sequence"/>
</dbReference>
<protein>
    <recommendedName>
        <fullName evidence="3">PD-(D/E)XK endonuclease-like domain-containing protein</fullName>
    </recommendedName>
</protein>
<evidence type="ECO:0008006" key="3">
    <source>
        <dbReference type="Google" id="ProtNLM"/>
    </source>
</evidence>
<organism evidence="1 2">
    <name type="scientific">Pyrococcus kukulkanii</name>
    <dbReference type="NCBI Taxonomy" id="1609559"/>
    <lineage>
        <taxon>Archaea</taxon>
        <taxon>Methanobacteriati</taxon>
        <taxon>Methanobacteriota</taxon>
        <taxon>Thermococci</taxon>
        <taxon>Thermococcales</taxon>
        <taxon>Thermococcaceae</taxon>
        <taxon>Pyrococcus</taxon>
    </lineage>
</organism>
<evidence type="ECO:0000313" key="1">
    <source>
        <dbReference type="EMBL" id="MFA4805276.1"/>
    </source>
</evidence>
<name>A0ABV4T5Y4_9EURY</name>
<dbReference type="Gene3D" id="3.90.320.10">
    <property type="match status" value="1"/>
</dbReference>
<comment type="caution">
    <text evidence="1">The sequence shown here is derived from an EMBL/GenBank/DDBJ whole genome shotgun (WGS) entry which is preliminary data.</text>
</comment>
<dbReference type="RefSeq" id="WP_372824779.1">
    <property type="nucleotide sequence ID" value="NZ_JARRIG010000007.1"/>
</dbReference>
<dbReference type="InterPro" id="IPR011604">
    <property type="entry name" value="PDDEXK-like_dom_sf"/>
</dbReference>
<accession>A0ABV4T5Y4</accession>
<keyword evidence="2" id="KW-1185">Reference proteome</keyword>